<evidence type="ECO:0008006" key="3">
    <source>
        <dbReference type="Google" id="ProtNLM"/>
    </source>
</evidence>
<name>A0A0G0HCI3_9BACT</name>
<dbReference type="Proteomes" id="UP000034471">
    <property type="component" value="Unassembled WGS sequence"/>
</dbReference>
<gene>
    <name evidence="1" type="ORF">US54_C0075G0004</name>
</gene>
<dbReference type="AlphaFoldDB" id="A0A0G0HCI3"/>
<dbReference type="InterPro" id="IPR021857">
    <property type="entry name" value="DUF3467"/>
</dbReference>
<reference evidence="1 2" key="1">
    <citation type="journal article" date="2015" name="Nature">
        <title>rRNA introns, odd ribosomes, and small enigmatic genomes across a large radiation of phyla.</title>
        <authorList>
            <person name="Brown C.T."/>
            <person name="Hug L.A."/>
            <person name="Thomas B.C."/>
            <person name="Sharon I."/>
            <person name="Castelle C.J."/>
            <person name="Singh A."/>
            <person name="Wilkins M.J."/>
            <person name="Williams K.H."/>
            <person name="Banfield J.F."/>
        </authorList>
    </citation>
    <scope>NUCLEOTIDE SEQUENCE [LARGE SCALE GENOMIC DNA]</scope>
</reference>
<organism evidence="1 2">
    <name type="scientific">Candidatus Roizmanbacteria bacterium GW2011_GWA2_37_7</name>
    <dbReference type="NCBI Taxonomy" id="1618481"/>
    <lineage>
        <taxon>Bacteria</taxon>
        <taxon>Candidatus Roizmaniibacteriota</taxon>
    </lineage>
</organism>
<comment type="caution">
    <text evidence="1">The sequence shown here is derived from an EMBL/GenBank/DDBJ whole genome shotgun (WGS) entry which is preliminary data.</text>
</comment>
<evidence type="ECO:0000313" key="1">
    <source>
        <dbReference type="EMBL" id="KKQ36250.1"/>
    </source>
</evidence>
<dbReference type="STRING" id="1618481.US54_C0075G0004"/>
<proteinExistence type="predicted"/>
<accession>A0A0G0HCI3</accession>
<protein>
    <recommendedName>
        <fullName evidence="3">DUF3467 domain-containing protein</fullName>
    </recommendedName>
</protein>
<dbReference type="Pfam" id="PF11950">
    <property type="entry name" value="DUF3467"/>
    <property type="match status" value="1"/>
</dbReference>
<sequence length="83" mass="9110">MADKPKEIKVNPNTVVGTNYAQLVGVSVTDMDVTLEFVFINPRNNSEGVVVSRVTLPKDVALSLAEKINSTIQIHDKKTTKKI</sequence>
<dbReference type="EMBL" id="LBTJ01000075">
    <property type="protein sequence ID" value="KKQ36250.1"/>
    <property type="molecule type" value="Genomic_DNA"/>
</dbReference>
<evidence type="ECO:0000313" key="2">
    <source>
        <dbReference type="Proteomes" id="UP000034471"/>
    </source>
</evidence>